<feature type="transmembrane region" description="Helical" evidence="1">
    <location>
        <begin position="12"/>
        <end position="29"/>
    </location>
</feature>
<sequence length="213" mass="24989">MRKNNSLIHSSILLMMIIVLVTFSVMVVSEELLSSFSHHHEQQQQQERFASFSLHHLMSNQNGINNHFEGTFRVHIRNDQSHHHPTVDSDWFGMYRMESGNSFKFFAQSLHSPLSVTFDNDRMDIMVRSGKPNRNKDDCIRLNYDMKQDDMSKSGIHRTLTQFIELMLRPALLSNWRMEDSKEEIQHLSEIAKCTEKDSLIFVNDLNEKHLTP</sequence>
<keyword evidence="1" id="KW-1133">Transmembrane helix</keyword>
<evidence type="ECO:0000313" key="2">
    <source>
        <dbReference type="EMBL" id="KAG2383704.1"/>
    </source>
</evidence>
<reference evidence="2 3" key="1">
    <citation type="journal article" date="2018" name="BMC Genomics">
        <title>The genome of Naegleria lovaniensis, the basis for a comparative approach to unravel pathogenicity factors of the human pathogenic amoeba N. fowleri.</title>
        <authorList>
            <person name="Liechti N."/>
            <person name="Schurch N."/>
            <person name="Bruggmann R."/>
            <person name="Wittwer M."/>
        </authorList>
    </citation>
    <scope>NUCLEOTIDE SEQUENCE [LARGE SCALE GENOMIC DNA]</scope>
    <source>
        <strain evidence="2 3">ATCC 30569</strain>
    </source>
</reference>
<evidence type="ECO:0000256" key="1">
    <source>
        <dbReference type="SAM" id="Phobius"/>
    </source>
</evidence>
<keyword evidence="1" id="KW-0812">Transmembrane</keyword>
<proteinExistence type="predicted"/>
<dbReference type="AlphaFoldDB" id="A0AA88KJ95"/>
<organism evidence="2 3">
    <name type="scientific">Naegleria lovaniensis</name>
    <name type="common">Amoeba</name>
    <dbReference type="NCBI Taxonomy" id="51637"/>
    <lineage>
        <taxon>Eukaryota</taxon>
        <taxon>Discoba</taxon>
        <taxon>Heterolobosea</taxon>
        <taxon>Tetramitia</taxon>
        <taxon>Eutetramitia</taxon>
        <taxon>Vahlkampfiidae</taxon>
        <taxon>Naegleria</taxon>
    </lineage>
</organism>
<dbReference type="GeneID" id="68096830"/>
<keyword evidence="1" id="KW-0472">Membrane</keyword>
<evidence type="ECO:0000313" key="3">
    <source>
        <dbReference type="Proteomes" id="UP000816034"/>
    </source>
</evidence>
<protein>
    <submittedName>
        <fullName evidence="2">Uncharacterized protein</fullName>
    </submittedName>
</protein>
<keyword evidence="3" id="KW-1185">Reference proteome</keyword>
<accession>A0AA88KJ95</accession>
<dbReference type="RefSeq" id="XP_044549383.1">
    <property type="nucleotide sequence ID" value="XM_044694007.1"/>
</dbReference>
<dbReference type="Proteomes" id="UP000816034">
    <property type="component" value="Unassembled WGS sequence"/>
</dbReference>
<gene>
    <name evidence="2" type="ORF">C9374_004375</name>
</gene>
<dbReference type="EMBL" id="PYSW02000020">
    <property type="protein sequence ID" value="KAG2383704.1"/>
    <property type="molecule type" value="Genomic_DNA"/>
</dbReference>
<comment type="caution">
    <text evidence="2">The sequence shown here is derived from an EMBL/GenBank/DDBJ whole genome shotgun (WGS) entry which is preliminary data.</text>
</comment>
<name>A0AA88KJ95_NAELO</name>